<reference evidence="2 3" key="1">
    <citation type="journal article" date="2022" name="Nat. Genet.">
        <title>Improved pea reference genome and pan-genome highlight genomic features and evolutionary characteristics.</title>
        <authorList>
            <person name="Yang T."/>
            <person name="Liu R."/>
            <person name="Luo Y."/>
            <person name="Hu S."/>
            <person name="Wang D."/>
            <person name="Wang C."/>
            <person name="Pandey M.K."/>
            <person name="Ge S."/>
            <person name="Xu Q."/>
            <person name="Li N."/>
            <person name="Li G."/>
            <person name="Huang Y."/>
            <person name="Saxena R.K."/>
            <person name="Ji Y."/>
            <person name="Li M."/>
            <person name="Yan X."/>
            <person name="He Y."/>
            <person name="Liu Y."/>
            <person name="Wang X."/>
            <person name="Xiang C."/>
            <person name="Varshney R.K."/>
            <person name="Ding H."/>
            <person name="Gao S."/>
            <person name="Zong X."/>
        </authorList>
    </citation>
    <scope>NUCLEOTIDE SEQUENCE [LARGE SCALE GENOMIC DNA]</scope>
    <source>
        <strain evidence="2 3">cv. Zhongwan 6</strain>
    </source>
</reference>
<proteinExistence type="predicted"/>
<keyword evidence="3" id="KW-1185">Reference proteome</keyword>
<organism evidence="2 3">
    <name type="scientific">Pisum sativum</name>
    <name type="common">Garden pea</name>
    <name type="synonym">Lathyrus oleraceus</name>
    <dbReference type="NCBI Taxonomy" id="3888"/>
    <lineage>
        <taxon>Eukaryota</taxon>
        <taxon>Viridiplantae</taxon>
        <taxon>Streptophyta</taxon>
        <taxon>Embryophyta</taxon>
        <taxon>Tracheophyta</taxon>
        <taxon>Spermatophyta</taxon>
        <taxon>Magnoliopsida</taxon>
        <taxon>eudicotyledons</taxon>
        <taxon>Gunneridae</taxon>
        <taxon>Pentapetalae</taxon>
        <taxon>rosids</taxon>
        <taxon>fabids</taxon>
        <taxon>Fabales</taxon>
        <taxon>Fabaceae</taxon>
        <taxon>Papilionoideae</taxon>
        <taxon>50 kb inversion clade</taxon>
        <taxon>NPAAA clade</taxon>
        <taxon>Hologalegina</taxon>
        <taxon>IRL clade</taxon>
        <taxon>Fabeae</taxon>
        <taxon>Lathyrus</taxon>
    </lineage>
</organism>
<evidence type="ECO:0008006" key="4">
    <source>
        <dbReference type="Google" id="ProtNLM"/>
    </source>
</evidence>
<protein>
    <recommendedName>
        <fullName evidence="4">DUF4283 domain-containing protein</fullName>
    </recommendedName>
</protein>
<name>A0A9D4WJT4_PEA</name>
<evidence type="ECO:0000313" key="3">
    <source>
        <dbReference type="Proteomes" id="UP001058974"/>
    </source>
</evidence>
<dbReference type="EMBL" id="JAMSHJ010000005">
    <property type="protein sequence ID" value="KAI5403017.1"/>
    <property type="molecule type" value="Genomic_DNA"/>
</dbReference>
<dbReference type="AlphaFoldDB" id="A0A9D4WJT4"/>
<feature type="region of interest" description="Disordered" evidence="1">
    <location>
        <begin position="58"/>
        <end position="82"/>
    </location>
</feature>
<comment type="caution">
    <text evidence="2">The sequence shown here is derived from an EMBL/GenBank/DDBJ whole genome shotgun (WGS) entry which is preliminary data.</text>
</comment>
<gene>
    <name evidence="2" type="ORF">KIW84_050569</name>
</gene>
<dbReference type="Proteomes" id="UP001058974">
    <property type="component" value="Chromosome 5"/>
</dbReference>
<evidence type="ECO:0000256" key="1">
    <source>
        <dbReference type="SAM" id="MobiDB-lite"/>
    </source>
</evidence>
<accession>A0A9D4WJT4</accession>
<sequence length="103" mass="11627">MVSFPSEEDQYATLMDGPRLIYDNYLSVMEWIPNLCPTSDAIKQIVVWVIIIEPPDIEANDGESEANGGIRDDGCEVEEDSDMKVVKDSRSRIWAISITRLYG</sequence>
<dbReference type="Gramene" id="Psat05G0056900-T1">
    <property type="protein sequence ID" value="KAI5403017.1"/>
    <property type="gene ID" value="KIW84_050569"/>
</dbReference>
<evidence type="ECO:0000313" key="2">
    <source>
        <dbReference type="EMBL" id="KAI5403017.1"/>
    </source>
</evidence>